<feature type="domain" description="CBS" evidence="4">
    <location>
        <begin position="227"/>
        <end position="283"/>
    </location>
</feature>
<dbReference type="InterPro" id="IPR000644">
    <property type="entry name" value="CBS_dom"/>
</dbReference>
<evidence type="ECO:0000256" key="2">
    <source>
        <dbReference type="PROSITE-ProRule" id="PRU00703"/>
    </source>
</evidence>
<dbReference type="CDD" id="cd05401">
    <property type="entry name" value="NT_GlnE_GlnD_like"/>
    <property type="match status" value="1"/>
</dbReference>
<keyword evidence="1 2" id="KW-0129">CBS domain</keyword>
<organism evidence="5 6">
    <name type="scientific">Sedimenticola thiotaurini</name>
    <dbReference type="NCBI Taxonomy" id="1543721"/>
    <lineage>
        <taxon>Bacteria</taxon>
        <taxon>Pseudomonadati</taxon>
        <taxon>Pseudomonadota</taxon>
        <taxon>Gammaproteobacteria</taxon>
        <taxon>Chromatiales</taxon>
        <taxon>Sedimenticolaceae</taxon>
        <taxon>Sedimenticola</taxon>
    </lineage>
</organism>
<dbReference type="Pfam" id="PF10335">
    <property type="entry name" value="DUF294_C"/>
    <property type="match status" value="1"/>
</dbReference>
<dbReference type="Pfam" id="PF00571">
    <property type="entry name" value="CBS"/>
    <property type="match status" value="2"/>
</dbReference>
<name>A0A558DCZ9_9GAMM</name>
<dbReference type="InterPro" id="IPR018821">
    <property type="entry name" value="DUF294_put_nucleoTrafse_sb-bd"/>
</dbReference>
<dbReference type="Gene3D" id="3.10.580.10">
    <property type="entry name" value="CBS-domain"/>
    <property type="match status" value="1"/>
</dbReference>
<dbReference type="PROSITE" id="PS50042">
    <property type="entry name" value="CNMP_BINDING_3"/>
    <property type="match status" value="1"/>
</dbReference>
<evidence type="ECO:0000259" key="3">
    <source>
        <dbReference type="PROSITE" id="PS50042"/>
    </source>
</evidence>
<dbReference type="Gene3D" id="2.60.120.10">
    <property type="entry name" value="Jelly Rolls"/>
    <property type="match status" value="1"/>
</dbReference>
<protein>
    <submittedName>
        <fullName evidence="5">Cyclic nucleotide-binding/CBS domain-containing protein</fullName>
    </submittedName>
</protein>
<dbReference type="PANTHER" id="PTHR43080:SF2">
    <property type="entry name" value="CBS DOMAIN-CONTAINING PROTEIN"/>
    <property type="match status" value="1"/>
</dbReference>
<dbReference type="PROSITE" id="PS51371">
    <property type="entry name" value="CBS"/>
    <property type="match status" value="2"/>
</dbReference>
<evidence type="ECO:0000259" key="4">
    <source>
        <dbReference type="PROSITE" id="PS51371"/>
    </source>
</evidence>
<dbReference type="CDD" id="cd00038">
    <property type="entry name" value="CAP_ED"/>
    <property type="match status" value="1"/>
</dbReference>
<dbReference type="InterPro" id="IPR051257">
    <property type="entry name" value="Diverse_CBS-Domain"/>
</dbReference>
<evidence type="ECO:0000256" key="1">
    <source>
        <dbReference type="ARBA" id="ARBA00023122"/>
    </source>
</evidence>
<dbReference type="SMART" id="SM00116">
    <property type="entry name" value="CBS"/>
    <property type="match status" value="2"/>
</dbReference>
<comment type="caution">
    <text evidence="5">The sequence shown here is derived from an EMBL/GenBank/DDBJ whole genome shotgun (WGS) entry which is preliminary data.</text>
</comment>
<dbReference type="AlphaFoldDB" id="A0A558DCZ9"/>
<dbReference type="InterPro" id="IPR000595">
    <property type="entry name" value="cNMP-bd_dom"/>
</dbReference>
<dbReference type="InterPro" id="IPR014710">
    <property type="entry name" value="RmlC-like_jellyroll"/>
</dbReference>
<dbReference type="GO" id="GO:0008773">
    <property type="term" value="F:[protein-PII] uridylyltransferase activity"/>
    <property type="evidence" value="ECO:0007669"/>
    <property type="project" value="InterPro"/>
</dbReference>
<proteinExistence type="predicted"/>
<gene>
    <name evidence="5" type="ORF">FHK82_03585</name>
</gene>
<feature type="domain" description="Cyclic nucleotide-binding" evidence="3">
    <location>
        <begin position="17"/>
        <end position="113"/>
    </location>
</feature>
<dbReference type="Pfam" id="PF03445">
    <property type="entry name" value="DUF294"/>
    <property type="match status" value="1"/>
</dbReference>
<evidence type="ECO:0000313" key="6">
    <source>
        <dbReference type="Proteomes" id="UP000317355"/>
    </source>
</evidence>
<dbReference type="SUPFAM" id="SSF54631">
    <property type="entry name" value="CBS-domain pair"/>
    <property type="match status" value="1"/>
</dbReference>
<sequence>MHAEQIEIASFLVNHPPFDELPEEVLNELARQVEVVYYRSGSDILNLADPIQDLYVIRKGAVETYRRTGELYNRLTNGDVFGQVSLMMNKRVRFPVKAIEDTLVYCIPFELFQDYCDRYETFADYFESENSTLLHKAVSDHQENNNLTSVKVKELITRELVTIPGDASIRQAAELMTEQHVSSLLVVDLEPEQTDPAGPGGIVTDRDLRERVLATGLSPESAVKAVMSKVMVTLDENAYVFEAMLLMLRNNIHHLLIMRRQVPVGVLALSDLVRHESQSSILLVRSIFNMTSVEELQAYSQQLPAVFVRMVKEDANSHMIGSAMAVIGQSFKQRLLELAEEQFGPAPVPYCFLALGSMARDEQLIYTDQDNAIVLDDRFREEEHGVYFEQLANFVCDGLAACGYSYCDGEIMASNPKWRMTRSAWKAHFSQWIDEPKPQALLNGSIFFDLDGVFGRTQWATELRRFVTDKTRGNRSFLASMARNALSRKPPLGFFKEFVMEKDGQHKDSINIKRRGTAPLTDVIRVHALAVGSNAVNSFERLDDVIQSGILPEGKGADLVDALEYLSIVRIRHQSRQIESGKEPDNNIHPTNLTSFERRNLKEAFQIVSNAQNFLKYRYNANIPTKS</sequence>
<accession>A0A558DCZ9</accession>
<dbReference type="PANTHER" id="PTHR43080">
    <property type="entry name" value="CBS DOMAIN-CONTAINING PROTEIN CBSX3, MITOCHONDRIAL"/>
    <property type="match status" value="1"/>
</dbReference>
<dbReference type="InterPro" id="IPR018490">
    <property type="entry name" value="cNMP-bd_dom_sf"/>
</dbReference>
<feature type="domain" description="CBS" evidence="4">
    <location>
        <begin position="156"/>
        <end position="220"/>
    </location>
</feature>
<dbReference type="SUPFAM" id="SSF51206">
    <property type="entry name" value="cAMP-binding domain-like"/>
    <property type="match status" value="1"/>
</dbReference>
<reference evidence="5 6" key="1">
    <citation type="submission" date="2019-07" db="EMBL/GenBank/DDBJ databases">
        <title>The pathways for chlorine oxyanion respiration interact through the shared metabolite chlorate.</title>
        <authorList>
            <person name="Barnum T.P."/>
            <person name="Cheng Y."/>
            <person name="Hill K.A."/>
            <person name="Lucas L.N."/>
            <person name="Carlson H.K."/>
            <person name="Coates J.D."/>
        </authorList>
    </citation>
    <scope>NUCLEOTIDE SEQUENCE [LARGE SCALE GENOMIC DNA]</scope>
    <source>
        <strain evidence="5">BK-3</strain>
    </source>
</reference>
<dbReference type="SMART" id="SM00100">
    <property type="entry name" value="cNMP"/>
    <property type="match status" value="1"/>
</dbReference>
<dbReference type="EMBL" id="VMRY01000008">
    <property type="protein sequence ID" value="TVT58858.1"/>
    <property type="molecule type" value="Genomic_DNA"/>
</dbReference>
<dbReference type="CDD" id="cd04587">
    <property type="entry name" value="CBS_pair_CAP-ED_NT_Pol-beta-like_DUF294_assoc"/>
    <property type="match status" value="1"/>
</dbReference>
<dbReference type="InterPro" id="IPR005105">
    <property type="entry name" value="GlnD_Uridyltrans_N"/>
</dbReference>
<dbReference type="Pfam" id="PF00027">
    <property type="entry name" value="cNMP_binding"/>
    <property type="match status" value="1"/>
</dbReference>
<dbReference type="Proteomes" id="UP000317355">
    <property type="component" value="Unassembled WGS sequence"/>
</dbReference>
<evidence type="ECO:0000313" key="5">
    <source>
        <dbReference type="EMBL" id="TVT58858.1"/>
    </source>
</evidence>
<dbReference type="InterPro" id="IPR046342">
    <property type="entry name" value="CBS_dom_sf"/>
</dbReference>